<organism evidence="1 2">
    <name type="scientific">Rhabditophanes sp. KR3021</name>
    <dbReference type="NCBI Taxonomy" id="114890"/>
    <lineage>
        <taxon>Eukaryota</taxon>
        <taxon>Metazoa</taxon>
        <taxon>Ecdysozoa</taxon>
        <taxon>Nematoda</taxon>
        <taxon>Chromadorea</taxon>
        <taxon>Rhabditida</taxon>
        <taxon>Tylenchina</taxon>
        <taxon>Panagrolaimomorpha</taxon>
        <taxon>Strongyloidoidea</taxon>
        <taxon>Alloionematidae</taxon>
        <taxon>Rhabditophanes</taxon>
    </lineage>
</organism>
<accession>A0AC35TUE6</accession>
<protein>
    <submittedName>
        <fullName evidence="2">Gamma-tubulin complex component</fullName>
    </submittedName>
</protein>
<evidence type="ECO:0000313" key="2">
    <source>
        <dbReference type="WBParaSite" id="RSKR_0000440000.1"/>
    </source>
</evidence>
<proteinExistence type="predicted"/>
<sequence length="940" mass="108494">MFYLKKLYYSFQQTLPNFEPQMAEKELAELLQEAFPTLQGEKLDTIANSLVISTEKNYNVLDRTIAKCNLPVTVQSSVDRMKAQAAIKDAKGIMETLLYYKFSLKKPRDGSSHGSKENLEPIYESVSRKRIEVKFSDSMGSSSSSNPLFSSQASVYRQPIPKEDNSKISDADLIRNTLTALQGIESILFRQYVADSESVSKSNGQKEMKFHFSAFTRSGLKPEIVLLVEEILCTAWSYTTIESMLRGSSSDSIAHAFMKGIRSCVDVYFKDAAALYQDFMMDNASVNLFRIYKFSQIWKEPLTFLYKLCDNYGHTQGLDILNKIYETWIFRPRGDITSDFLKTIVNIMFAEFHSTLKMWLFRGQVPDGETRWIITKNNDVSESRRWEDWVVLNKNKLPISLNTIGDVLEKILSIGRTVLFLMESSSSQSYDSQEEQRVKLFEQLHPSKSYYKLSHRSIFSKTIFEMNRLVSADMVNTILNDYHFGDHLETLRRHFLLTCPAYFDNIHDTFEGCNEHDDEDEDHEATASELSSTPFLAQRVHYQAMSFDEAIRLADSWRGLRIEKFFMIKDNDSDCTTMSAQTTGNGTNLTGNTTFNARKVHVTYRPTQPISIILNEISIQLYERFFKILFLIRSKALKIDRIHTELRDMVYQVRRGCPKLIPLIYKFMAKIHVMSLFVNKLLYYCYYDVIPTAQQALEENLLKVTGLEDIMKYHTEYLEIIKNGLFTSRKSKKTQHVMASIIACLKNIDQFTGVTNKLVEFWEVNHNDLYLEGANSYKKKDVTDFELEENDAKRIELVDKFERENKSAFYQSTVQFDTNVKNLVGPSNFFYNSRFSPNWRNRNVINNITDTISKMTISSAETTDILDSFLNFTVADWEPKVQKIINEQTTEVKAVAQELWNSYGPPATLLSSLNALSTETKNRISELIKNGVYKPVEGRL</sequence>
<reference evidence="2" key="1">
    <citation type="submission" date="2016-11" db="UniProtKB">
        <authorList>
            <consortium name="WormBaseParasite"/>
        </authorList>
    </citation>
    <scope>IDENTIFICATION</scope>
    <source>
        <strain evidence="2">KR3021</strain>
    </source>
</reference>
<name>A0AC35TUE6_9BILA</name>
<dbReference type="WBParaSite" id="RSKR_0000440000.1">
    <property type="protein sequence ID" value="RSKR_0000440000.1"/>
    <property type="gene ID" value="RSKR_0000440000"/>
</dbReference>
<evidence type="ECO:0000313" key="1">
    <source>
        <dbReference type="Proteomes" id="UP000095286"/>
    </source>
</evidence>
<dbReference type="Proteomes" id="UP000095286">
    <property type="component" value="Unplaced"/>
</dbReference>